<dbReference type="Gene3D" id="3.60.40.10">
    <property type="entry name" value="PPM-type phosphatase domain"/>
    <property type="match status" value="1"/>
</dbReference>
<reference evidence="4 5" key="1">
    <citation type="submission" date="2024-04" db="EMBL/GenBank/DDBJ databases">
        <title>Novel genus in family Flammeovirgaceae.</title>
        <authorList>
            <person name="Nguyen T.H."/>
            <person name="Vuong T.Q."/>
            <person name="Le H."/>
            <person name="Kim S.-G."/>
        </authorList>
    </citation>
    <scope>NUCLEOTIDE SEQUENCE [LARGE SCALE GENOMIC DNA]</scope>
    <source>
        <strain evidence="4 5">JCM 23209</strain>
    </source>
</reference>
<dbReference type="InterPro" id="IPR052016">
    <property type="entry name" value="Bact_Sigma-Reg"/>
</dbReference>
<protein>
    <submittedName>
        <fullName evidence="4">SpoIIE family protein phosphatase</fullName>
    </submittedName>
</protein>
<sequence>MNFFFTNRFGNASFILYSLVWIAGLCCVYSQVRGQEEYHGRATYETGGAAALTTLQVNLKTVTTDAEGFFKIDLSSSPKAMEVERRGYRIKRWGVRGKELDVLLARTVYLMNGLVTDEMELPQSQIEVIFRQEKEQLKAITGSDGVFHLKVSPEFNFAQPFELLVNQQTIPGENISFLDDFGFAKIKLLPSSNPSKPWVVLSEKGEPVAGKEVTVNHRVFQTGNDGTLLNWNRETIAGTLHFQEFQVVRVDSGTHAIRVYVRENAIVPVEPVLAPVQKKETVTGLATIDKQNTEAKPGESQDIVMDFSAIKELLKQMEEQEQLDITLIHQRIEEVAGALELSQALTPSERAYFLSYLERLQSLLNARKQEFSFEQEQTQALIDRMRKHLSEKDSLQLLAEKHLERVRFEQEETVRQFQKELLVVSGISVFCILMTLGFFVISRRIRKQKQEIVRQATDLQQLNALVLEKNQDITDSIHYAQTIQAAILPDPKAIAEAIDDYFILYQPKDIVSGDFYWFSHLPANQNSPAKTLLAAVDCTGHGVPGAFMSMIGNTLLNEIVNHRKINASDCILELLDKRIIRALQQYETENRDGMDVCLCIIENLDRDTRKVTFTGAKRPLYYTIKDKVEVIKGDRKSIGGLIYQNKSFTKHELVLKKGTRLYLTSDGYADQNNPEYKKIGSRQFKTFLEEINTLPMAQQKSQLEKRLRNHQQSAEQRDDILIMGVKL</sequence>
<dbReference type="InterPro" id="IPR001932">
    <property type="entry name" value="PPM-type_phosphatase-like_dom"/>
</dbReference>
<dbReference type="PANTHER" id="PTHR43156:SF9">
    <property type="entry name" value="HAMP DOMAIN-CONTAINING PROTEIN"/>
    <property type="match status" value="1"/>
</dbReference>
<name>A0AAW9S601_9BACT</name>
<dbReference type="Pfam" id="PF07228">
    <property type="entry name" value="SpoIIE"/>
    <property type="match status" value="1"/>
</dbReference>
<evidence type="ECO:0000256" key="1">
    <source>
        <dbReference type="ARBA" id="ARBA00022801"/>
    </source>
</evidence>
<keyword evidence="5" id="KW-1185">Reference proteome</keyword>
<dbReference type="PANTHER" id="PTHR43156">
    <property type="entry name" value="STAGE II SPORULATION PROTEIN E-RELATED"/>
    <property type="match status" value="1"/>
</dbReference>
<feature type="transmembrane region" description="Helical" evidence="2">
    <location>
        <begin position="421"/>
        <end position="441"/>
    </location>
</feature>
<dbReference type="AlphaFoldDB" id="A0AAW9S601"/>
<accession>A0AAW9S601</accession>
<dbReference type="SMART" id="SM00331">
    <property type="entry name" value="PP2C_SIG"/>
    <property type="match status" value="1"/>
</dbReference>
<feature type="transmembrane region" description="Helical" evidence="2">
    <location>
        <begin position="12"/>
        <end position="32"/>
    </location>
</feature>
<keyword evidence="2" id="KW-0812">Transmembrane</keyword>
<proteinExistence type="predicted"/>
<evidence type="ECO:0000313" key="5">
    <source>
        <dbReference type="Proteomes" id="UP001403385"/>
    </source>
</evidence>
<comment type="caution">
    <text evidence="4">The sequence shown here is derived from an EMBL/GenBank/DDBJ whole genome shotgun (WGS) entry which is preliminary data.</text>
</comment>
<evidence type="ECO:0000259" key="3">
    <source>
        <dbReference type="SMART" id="SM00331"/>
    </source>
</evidence>
<feature type="domain" description="PPM-type phosphatase" evidence="3">
    <location>
        <begin position="496"/>
        <end position="727"/>
    </location>
</feature>
<dbReference type="RefSeq" id="WP_346823382.1">
    <property type="nucleotide sequence ID" value="NZ_JBDKWZ010000015.1"/>
</dbReference>
<dbReference type="EMBL" id="JBDKWZ010000015">
    <property type="protein sequence ID" value="MEN7550600.1"/>
    <property type="molecule type" value="Genomic_DNA"/>
</dbReference>
<organism evidence="4 5">
    <name type="scientific">Rapidithrix thailandica</name>
    <dbReference type="NCBI Taxonomy" id="413964"/>
    <lineage>
        <taxon>Bacteria</taxon>
        <taxon>Pseudomonadati</taxon>
        <taxon>Bacteroidota</taxon>
        <taxon>Cytophagia</taxon>
        <taxon>Cytophagales</taxon>
        <taxon>Flammeovirgaceae</taxon>
        <taxon>Rapidithrix</taxon>
    </lineage>
</organism>
<dbReference type="InterPro" id="IPR036457">
    <property type="entry name" value="PPM-type-like_dom_sf"/>
</dbReference>
<gene>
    <name evidence="4" type="ORF">AAG747_21960</name>
</gene>
<dbReference type="Proteomes" id="UP001403385">
    <property type="component" value="Unassembled WGS sequence"/>
</dbReference>
<keyword evidence="2" id="KW-1133">Transmembrane helix</keyword>
<dbReference type="GO" id="GO:0016791">
    <property type="term" value="F:phosphatase activity"/>
    <property type="evidence" value="ECO:0007669"/>
    <property type="project" value="TreeGrafter"/>
</dbReference>
<evidence type="ECO:0000313" key="4">
    <source>
        <dbReference type="EMBL" id="MEN7550600.1"/>
    </source>
</evidence>
<keyword evidence="2" id="KW-0472">Membrane</keyword>
<evidence type="ECO:0000256" key="2">
    <source>
        <dbReference type="SAM" id="Phobius"/>
    </source>
</evidence>
<keyword evidence="1" id="KW-0378">Hydrolase</keyword>